<dbReference type="EMBL" id="CAJVOS010000038">
    <property type="protein sequence ID" value="CAG8168030.1"/>
    <property type="molecule type" value="Genomic_DNA"/>
</dbReference>
<dbReference type="PANTHER" id="PTHR45865">
    <property type="entry name" value="E3 UBIQUITIN-PROTEIN LIGASE SHPRH FAMILY MEMBER"/>
    <property type="match status" value="1"/>
</dbReference>
<dbReference type="AlphaFoldDB" id="A0A9W4HYC9"/>
<evidence type="ECO:0000313" key="2">
    <source>
        <dbReference type="EMBL" id="CAG8168030.1"/>
    </source>
</evidence>
<comment type="caution">
    <text evidence="2">The sequence shown here is derived from an EMBL/GenBank/DDBJ whole genome shotgun (WGS) entry which is preliminary data.</text>
</comment>
<evidence type="ECO:0000313" key="3">
    <source>
        <dbReference type="Proteomes" id="UP001153618"/>
    </source>
</evidence>
<reference evidence="2" key="1">
    <citation type="submission" date="2021-07" db="EMBL/GenBank/DDBJ databases">
        <authorList>
            <person name="Branca A.L. A."/>
        </authorList>
    </citation>
    <scope>NUCLEOTIDE SEQUENCE</scope>
</reference>
<organism evidence="2 3">
    <name type="scientific">Penicillium olsonii</name>
    <dbReference type="NCBI Taxonomy" id="99116"/>
    <lineage>
        <taxon>Eukaryota</taxon>
        <taxon>Fungi</taxon>
        <taxon>Dikarya</taxon>
        <taxon>Ascomycota</taxon>
        <taxon>Pezizomycotina</taxon>
        <taxon>Eurotiomycetes</taxon>
        <taxon>Eurotiomycetidae</taxon>
        <taxon>Eurotiales</taxon>
        <taxon>Aspergillaceae</taxon>
        <taxon>Penicillium</taxon>
    </lineage>
</organism>
<proteinExistence type="predicted"/>
<name>A0A9W4HYC9_PENOL</name>
<dbReference type="GO" id="GO:0000209">
    <property type="term" value="P:protein polyubiquitination"/>
    <property type="evidence" value="ECO:0007669"/>
    <property type="project" value="TreeGrafter"/>
</dbReference>
<dbReference type="GO" id="GO:0005634">
    <property type="term" value="C:nucleus"/>
    <property type="evidence" value="ECO:0007669"/>
    <property type="project" value="TreeGrafter"/>
</dbReference>
<sequence>MFQQCDSASDDKPPPKRRKVAKAGPWDLFKKNGISATGIPMGYIPLARLTLRMKLSKKLLHQHSAESETRIPVVLTVNSDQQHGSGGKPSCAQLEVTNQAGAQLLSYSCCEPALFDLIKQIQLASELTPANRSSSRTPVACHQAHLHASPDSEYISLEVVTLWTESLETPDLKKLQDSALEVFTKYVLQEGSPQGRIPDQGSRREAMLGEPKEWSPRQFYDSVHVPESADTTAEKIKFPGMECDLFPFQKRAVRWLLQREGQEVQADGRLAPMENLPSVICS</sequence>
<dbReference type="PANTHER" id="PTHR45865:SF1">
    <property type="entry name" value="E3 UBIQUITIN-PROTEIN LIGASE SHPRH"/>
    <property type="match status" value="1"/>
</dbReference>
<dbReference type="Proteomes" id="UP001153618">
    <property type="component" value="Unassembled WGS sequence"/>
</dbReference>
<protein>
    <submittedName>
        <fullName evidence="2">Uncharacterized protein</fullName>
    </submittedName>
</protein>
<feature type="region of interest" description="Disordered" evidence="1">
    <location>
        <begin position="1"/>
        <end position="23"/>
    </location>
</feature>
<keyword evidence="3" id="KW-1185">Reference proteome</keyword>
<gene>
    <name evidence="2" type="ORF">POLS_LOCUS6581</name>
</gene>
<evidence type="ECO:0000256" key="1">
    <source>
        <dbReference type="SAM" id="MobiDB-lite"/>
    </source>
</evidence>
<dbReference type="GO" id="GO:0006974">
    <property type="term" value="P:DNA damage response"/>
    <property type="evidence" value="ECO:0007669"/>
    <property type="project" value="TreeGrafter"/>
</dbReference>
<accession>A0A9W4HYC9</accession>
<dbReference type="GO" id="GO:0061630">
    <property type="term" value="F:ubiquitin protein ligase activity"/>
    <property type="evidence" value="ECO:0007669"/>
    <property type="project" value="TreeGrafter"/>
</dbReference>
<dbReference type="OrthoDB" id="5330228at2759"/>
<dbReference type="InterPro" id="IPR052583">
    <property type="entry name" value="ATP-helicase/E3_Ub-Ligase"/>
</dbReference>